<evidence type="ECO:0000313" key="1">
    <source>
        <dbReference type="EMBL" id="OAJ60779.1"/>
    </source>
</evidence>
<dbReference type="SUPFAM" id="SSF55073">
    <property type="entry name" value="Nucleotide cyclase"/>
    <property type="match status" value="1"/>
</dbReference>
<dbReference type="InterPro" id="IPR029787">
    <property type="entry name" value="Nucleotide_cyclase"/>
</dbReference>
<dbReference type="Proteomes" id="UP000078116">
    <property type="component" value="Unassembled WGS sequence"/>
</dbReference>
<organism evidence="2 4">
    <name type="scientific">Paraburkholderia ginsengiterrae</name>
    <dbReference type="NCBI Taxonomy" id="1462993"/>
    <lineage>
        <taxon>Bacteria</taxon>
        <taxon>Pseudomonadati</taxon>
        <taxon>Pseudomonadota</taxon>
        <taxon>Betaproteobacteria</taxon>
        <taxon>Burkholderiales</taxon>
        <taxon>Burkholderiaceae</taxon>
        <taxon>Paraburkholderia</taxon>
    </lineage>
</organism>
<keyword evidence="3" id="KW-1185">Reference proteome</keyword>
<dbReference type="STRING" id="1462993.A6V36_03035"/>
<reference evidence="3 4" key="1">
    <citation type="submission" date="2016-04" db="EMBL/GenBank/DDBJ databases">
        <title>Reclassification of Paraburkholderia panaciterrae (Farh et al. 2015) Dobritsa &amp; Samadpour 2016 as a later homotypic synonym of Paraburkholderia ginsengiterrae (Farh et al. 2015) Dobritsa &amp; Samadpour 2016.</title>
        <authorList>
            <person name="Dobritsa A.P."/>
            <person name="Kutumbaka K."/>
            <person name="Samadpour M."/>
        </authorList>
    </citation>
    <scope>NUCLEOTIDE SEQUENCE [LARGE SCALE GENOMIC DNA]</scope>
    <source>
        <strain evidence="2 4">DCY85</strain>
        <strain evidence="1 3">DCY85-1</strain>
    </source>
</reference>
<dbReference type="AlphaFoldDB" id="A0A1A9NCI9"/>
<evidence type="ECO:0000313" key="2">
    <source>
        <dbReference type="EMBL" id="OAJ64336.1"/>
    </source>
</evidence>
<comment type="caution">
    <text evidence="2">The sequence shown here is derived from an EMBL/GenBank/DDBJ whole genome shotgun (WGS) entry which is preliminary data.</text>
</comment>
<name>A0A1A9NCI9_9BURK</name>
<evidence type="ECO:0000313" key="4">
    <source>
        <dbReference type="Proteomes" id="UP000078116"/>
    </source>
</evidence>
<accession>A0A1A9NCI9</accession>
<proteinExistence type="predicted"/>
<dbReference type="EMBL" id="LXKA01000110">
    <property type="protein sequence ID" value="OAJ64336.1"/>
    <property type="molecule type" value="Genomic_DNA"/>
</dbReference>
<protein>
    <submittedName>
        <fullName evidence="2">Adenylate/guanylate cyclase</fullName>
    </submittedName>
</protein>
<dbReference type="EMBL" id="LXJZ01000101">
    <property type="protein sequence ID" value="OAJ60779.1"/>
    <property type="molecule type" value="Genomic_DNA"/>
</dbReference>
<sequence length="228" mass="25038">MRQQLTQYVNSVFDTNWTTRNGQVVPVETDIALGNDAVQLDAVVLYADLSDSTVLVDRWNAWFAADIYKVFLHCAAKIIRESGGAITAYDGDRVMAVFIGDNKENRAVRAAMKLNFAVSDVIRPAKAAKWPADSYVLKHVVGIDASPLFVARTGIRGANDLVWVGPAANHAAKLAASPDTHQTYITPAVFGQLDIGLRAVNGVAVWETWQSNSLNYQVFRSTWHIAFT</sequence>
<dbReference type="OrthoDB" id="9807521at2"/>
<evidence type="ECO:0000313" key="3">
    <source>
        <dbReference type="Proteomes" id="UP000077961"/>
    </source>
</evidence>
<dbReference type="RefSeq" id="WP_064267156.1">
    <property type="nucleotide sequence ID" value="NZ_LXJZ01000101.1"/>
</dbReference>
<gene>
    <name evidence="1" type="ORF">A6V36_03035</name>
    <name evidence="2" type="ORF">A6V37_02235</name>
</gene>
<dbReference type="Proteomes" id="UP000077961">
    <property type="component" value="Unassembled WGS sequence"/>
</dbReference>
<dbReference type="Gene3D" id="3.30.70.1230">
    <property type="entry name" value="Nucleotide cyclase"/>
    <property type="match status" value="1"/>
</dbReference>